<protein>
    <submittedName>
        <fullName evidence="2">L-aminopeptidase/D-esterase-like protein</fullName>
    </submittedName>
</protein>
<evidence type="ECO:0000313" key="3">
    <source>
        <dbReference type="Proteomes" id="UP000549695"/>
    </source>
</evidence>
<dbReference type="CDD" id="cd02252">
    <property type="entry name" value="nylC_like"/>
    <property type="match status" value="1"/>
</dbReference>
<dbReference type="EMBL" id="JACCCZ010000001">
    <property type="protein sequence ID" value="NYG03358.1"/>
    <property type="molecule type" value="Genomic_DNA"/>
</dbReference>
<comment type="caution">
    <text evidence="2">The sequence shown here is derived from an EMBL/GenBank/DDBJ whole genome shotgun (WGS) entry which is preliminary data.</text>
</comment>
<dbReference type="SUPFAM" id="SSF56266">
    <property type="entry name" value="DmpA/ArgJ-like"/>
    <property type="match status" value="1"/>
</dbReference>
<dbReference type="RefSeq" id="WP_179761742.1">
    <property type="nucleotide sequence ID" value="NZ_BAAAJZ010000003.1"/>
</dbReference>
<keyword evidence="3" id="KW-1185">Reference proteome</keyword>
<dbReference type="InterPro" id="IPR016117">
    <property type="entry name" value="ArgJ-like_dom_sf"/>
</dbReference>
<dbReference type="PANTHER" id="PTHR36512">
    <property type="entry name" value="D-AMINOPEPTIDASE"/>
    <property type="match status" value="1"/>
</dbReference>
<name>A0A852W2I1_PSEA5</name>
<evidence type="ECO:0000313" key="2">
    <source>
        <dbReference type="EMBL" id="NYG03358.1"/>
    </source>
</evidence>
<accession>A0A852W2I1</accession>
<dbReference type="Gene3D" id="3.60.70.12">
    <property type="entry name" value="L-amino peptidase D-ALA esterase/amidase"/>
    <property type="match status" value="1"/>
</dbReference>
<dbReference type="Pfam" id="PF03576">
    <property type="entry name" value="Peptidase_S58"/>
    <property type="match status" value="1"/>
</dbReference>
<comment type="similarity">
    <text evidence="1">Belongs to the peptidase S58 family.</text>
</comment>
<dbReference type="PANTHER" id="PTHR36512:SF3">
    <property type="entry name" value="BLR5678 PROTEIN"/>
    <property type="match status" value="1"/>
</dbReference>
<dbReference type="AlphaFoldDB" id="A0A852W2I1"/>
<dbReference type="GO" id="GO:0004177">
    <property type="term" value="F:aminopeptidase activity"/>
    <property type="evidence" value="ECO:0007669"/>
    <property type="project" value="TreeGrafter"/>
</dbReference>
<evidence type="ECO:0000256" key="1">
    <source>
        <dbReference type="ARBA" id="ARBA00007068"/>
    </source>
</evidence>
<dbReference type="InterPro" id="IPR005321">
    <property type="entry name" value="Peptidase_S58_DmpA"/>
</dbReference>
<proteinExistence type="inferred from homology"/>
<dbReference type="Proteomes" id="UP000549695">
    <property type="component" value="Unassembled WGS sequence"/>
</dbReference>
<gene>
    <name evidence="2" type="ORF">HDA37_003643</name>
</gene>
<reference evidence="2 3" key="1">
    <citation type="submission" date="2020-07" db="EMBL/GenBank/DDBJ databases">
        <title>Sequencing the genomes of 1000 actinobacteria strains.</title>
        <authorList>
            <person name="Klenk H.-P."/>
        </authorList>
    </citation>
    <scope>NUCLEOTIDE SEQUENCE [LARGE SCALE GENOMIC DNA]</scope>
    <source>
        <strain evidence="2 3">DSM 44749</strain>
    </source>
</reference>
<dbReference type="GeneID" id="98053350"/>
<organism evidence="2 3">
    <name type="scientific">Pseudonocardia alni</name>
    <name type="common">Amycolata alni</name>
    <dbReference type="NCBI Taxonomy" id="33907"/>
    <lineage>
        <taxon>Bacteria</taxon>
        <taxon>Bacillati</taxon>
        <taxon>Actinomycetota</taxon>
        <taxon>Actinomycetes</taxon>
        <taxon>Pseudonocardiales</taxon>
        <taxon>Pseudonocardiaceae</taxon>
        <taxon>Pseudonocardia</taxon>
    </lineage>
</organism>
<sequence length="338" mass="32802">MRAGERNGLTDVEGLRVGHAVVNGPGARSGTTVVLTPPGGAVAGVDVRGAAPGTRETDLLDPVATVQRVHAVTLSGGSAFGLDAASGVMARLERDGEGFPVPGAVVPIVPAAVVFDLGRGGDPRVRPTAATGTAAYDDAHAGPVVQGSVGAGTGAVSGGLRGGIGSASAVLTEGSAAGTTIAALVVLNSAGAAADPATGEVYGARHGLPGEFTTGVAPALAPPERLAALYAGHVNPLGTATTLVVVGTDAALDKVGCTRLATMAHDGLARSISPVHTIRDGDCAFALATGTRAAPDVAGVFALQAAAAEVTARAVAHALLAAEPAPDRPSYSSLLVGP</sequence>